<sequence length="105" mass="11371">MFNRLVFFVLVVASLLVGVVRAAFPPCAEACIGLADPGSCSLTDNAHDDWLAGYNYAVYLCNQAGITSTIVVNPPTKRTLTARQPERTFVPVYVRNKQPENIAAA</sequence>
<accession>A0A5N5QG40</accession>
<dbReference type="Proteomes" id="UP000383932">
    <property type="component" value="Unassembled WGS sequence"/>
</dbReference>
<feature type="signal peptide" evidence="1">
    <location>
        <begin position="1"/>
        <end position="22"/>
    </location>
</feature>
<organism evidence="2 3">
    <name type="scientific">Ceratobasidium theobromae</name>
    <dbReference type="NCBI Taxonomy" id="1582974"/>
    <lineage>
        <taxon>Eukaryota</taxon>
        <taxon>Fungi</taxon>
        <taxon>Dikarya</taxon>
        <taxon>Basidiomycota</taxon>
        <taxon>Agaricomycotina</taxon>
        <taxon>Agaricomycetes</taxon>
        <taxon>Cantharellales</taxon>
        <taxon>Ceratobasidiaceae</taxon>
        <taxon>Ceratobasidium</taxon>
    </lineage>
</organism>
<gene>
    <name evidence="2" type="ORF">CTheo_6123</name>
</gene>
<comment type="caution">
    <text evidence="2">The sequence shown here is derived from an EMBL/GenBank/DDBJ whole genome shotgun (WGS) entry which is preliminary data.</text>
</comment>
<dbReference type="OrthoDB" id="3065412at2759"/>
<evidence type="ECO:0000313" key="3">
    <source>
        <dbReference type="Proteomes" id="UP000383932"/>
    </source>
</evidence>
<keyword evidence="1" id="KW-0732">Signal</keyword>
<evidence type="ECO:0000313" key="2">
    <source>
        <dbReference type="EMBL" id="KAB5590431.1"/>
    </source>
</evidence>
<evidence type="ECO:0008006" key="4">
    <source>
        <dbReference type="Google" id="ProtNLM"/>
    </source>
</evidence>
<dbReference type="EMBL" id="SSOP01000170">
    <property type="protein sequence ID" value="KAB5590431.1"/>
    <property type="molecule type" value="Genomic_DNA"/>
</dbReference>
<feature type="chain" id="PRO_5024385142" description="Effector protein" evidence="1">
    <location>
        <begin position="23"/>
        <end position="105"/>
    </location>
</feature>
<evidence type="ECO:0000256" key="1">
    <source>
        <dbReference type="SAM" id="SignalP"/>
    </source>
</evidence>
<reference evidence="2 3" key="1">
    <citation type="journal article" date="2019" name="Fungal Biol. Biotechnol.">
        <title>Draft genome sequence of fastidious pathogen Ceratobasidium theobromae, which causes vascular-streak dieback in Theobroma cacao.</title>
        <authorList>
            <person name="Ali S.S."/>
            <person name="Asman A."/>
            <person name="Shao J."/>
            <person name="Firmansyah A.P."/>
            <person name="Susilo A.W."/>
            <person name="Rosmana A."/>
            <person name="McMahon P."/>
            <person name="Junaid M."/>
            <person name="Guest D."/>
            <person name="Kheng T.Y."/>
            <person name="Meinhardt L.W."/>
            <person name="Bailey B.A."/>
        </authorList>
    </citation>
    <scope>NUCLEOTIDE SEQUENCE [LARGE SCALE GENOMIC DNA]</scope>
    <source>
        <strain evidence="2 3">CT2</strain>
    </source>
</reference>
<proteinExistence type="predicted"/>
<protein>
    <recommendedName>
        <fullName evidence="4">Effector protein</fullName>
    </recommendedName>
</protein>
<keyword evidence="3" id="KW-1185">Reference proteome</keyword>
<dbReference type="AlphaFoldDB" id="A0A5N5QG40"/>
<name>A0A5N5QG40_9AGAM</name>